<feature type="binding site" evidence="9">
    <location>
        <position position="307"/>
    </location>
    <ligand>
        <name>ATP</name>
        <dbReference type="ChEBI" id="CHEBI:30616"/>
    </ligand>
</feature>
<dbReference type="InterPro" id="IPR018483">
    <property type="entry name" value="Carb_kinase_FGGY_CS"/>
</dbReference>
<evidence type="ECO:0000256" key="1">
    <source>
        <dbReference type="ARBA" id="ARBA00005190"/>
    </source>
</evidence>
<dbReference type="InterPro" id="IPR005999">
    <property type="entry name" value="Glycerol_kin"/>
</dbReference>
<comment type="similarity">
    <text evidence="2 9 10">Belongs to the FGGY kinase family.</text>
</comment>
<comment type="pathway">
    <text evidence="1 9">Polyol metabolism; glycerol degradation via glycerol kinase pathway; sn-glycerol 3-phosphate from glycerol: step 1/1.</text>
</comment>
<feature type="binding site" evidence="9">
    <location>
        <position position="263"/>
    </location>
    <ligand>
        <name>ATP</name>
        <dbReference type="ChEBI" id="CHEBI:30616"/>
    </ligand>
</feature>
<feature type="binding site" evidence="9">
    <location>
        <position position="408"/>
    </location>
    <ligand>
        <name>ADP</name>
        <dbReference type="ChEBI" id="CHEBI:456216"/>
    </ligand>
</feature>
<dbReference type="GO" id="GO:0004370">
    <property type="term" value="F:glycerol kinase activity"/>
    <property type="evidence" value="ECO:0007669"/>
    <property type="project" value="UniProtKB-UniRule"/>
</dbReference>
<organism evidence="13 14">
    <name type="scientific">Treponema ruminis</name>
    <dbReference type="NCBI Taxonomy" id="744515"/>
    <lineage>
        <taxon>Bacteria</taxon>
        <taxon>Pseudomonadati</taxon>
        <taxon>Spirochaetota</taxon>
        <taxon>Spirochaetia</taxon>
        <taxon>Spirochaetales</taxon>
        <taxon>Treponemataceae</taxon>
        <taxon>Treponema</taxon>
    </lineage>
</organism>
<dbReference type="PIRSF" id="PIRSF000538">
    <property type="entry name" value="GlpK"/>
    <property type="match status" value="1"/>
</dbReference>
<feature type="binding site" evidence="9">
    <location>
        <position position="83"/>
    </location>
    <ligand>
        <name>sn-glycerol 3-phosphate</name>
        <dbReference type="ChEBI" id="CHEBI:57597"/>
    </ligand>
</feature>
<feature type="binding site" evidence="9">
    <location>
        <position position="134"/>
    </location>
    <ligand>
        <name>glycerol</name>
        <dbReference type="ChEBI" id="CHEBI:17754"/>
    </ligand>
</feature>
<feature type="binding site" evidence="9">
    <location>
        <position position="242"/>
    </location>
    <ligand>
        <name>glycerol</name>
        <dbReference type="ChEBI" id="CHEBI:17754"/>
    </ligand>
</feature>
<keyword evidence="7 9" id="KW-0067">ATP-binding</keyword>
<dbReference type="InterPro" id="IPR000577">
    <property type="entry name" value="Carb_kinase_FGGY"/>
</dbReference>
<evidence type="ECO:0000259" key="11">
    <source>
        <dbReference type="Pfam" id="PF00370"/>
    </source>
</evidence>
<feature type="binding site" evidence="9">
    <location>
        <position position="412"/>
    </location>
    <ligand>
        <name>ADP</name>
        <dbReference type="ChEBI" id="CHEBI:456216"/>
    </ligand>
</feature>
<dbReference type="FunFam" id="3.30.420.40:FF:000008">
    <property type="entry name" value="Glycerol kinase"/>
    <property type="match status" value="1"/>
</dbReference>
<dbReference type="GO" id="GO:0019563">
    <property type="term" value="P:glycerol catabolic process"/>
    <property type="evidence" value="ECO:0007669"/>
    <property type="project" value="UniProtKB-UniRule"/>
</dbReference>
<dbReference type="AlphaFoldDB" id="A0A7W8G973"/>
<evidence type="ECO:0000256" key="5">
    <source>
        <dbReference type="ARBA" id="ARBA00022777"/>
    </source>
</evidence>
<feature type="binding site" evidence="9">
    <location>
        <position position="307"/>
    </location>
    <ligand>
        <name>ADP</name>
        <dbReference type="ChEBI" id="CHEBI:456216"/>
    </ligand>
</feature>
<dbReference type="SUPFAM" id="SSF53067">
    <property type="entry name" value="Actin-like ATPase domain"/>
    <property type="match status" value="2"/>
</dbReference>
<dbReference type="NCBIfam" id="NF000756">
    <property type="entry name" value="PRK00047.1"/>
    <property type="match status" value="1"/>
</dbReference>
<dbReference type="Pfam" id="PF02782">
    <property type="entry name" value="FGGY_C"/>
    <property type="match status" value="1"/>
</dbReference>
<dbReference type="InterPro" id="IPR043129">
    <property type="entry name" value="ATPase_NBD"/>
</dbReference>
<comment type="activity regulation">
    <text evidence="9">Inhibited by fructose 1,6-bisphosphate (FBP).</text>
</comment>
<sequence>MKKYIISLDQGTTSSRAIVFDKNQQIVGMAQHELPQIYPKEGWVEHDPMEIYATQYGVMVEALTKNNISIDEIAAIGITNQRETTILWDKSTGKPVYNAIVWQCRRTAEICEQLKKDGWEDYIKEATGLLIDAYFSATKVKWILDNVGGLRERCRRGEILFGTVDTWLMWKLSQGKIHATDYSNASRTMMFNINTLQWDKKILEILDIPESMLPEVHPSSHVFGNADILNNAVPIAAVAGDQQASLFGQGCFEKGQAKNTYGTGCFLMMNTGSKPCRSKNNLLTSIAASTKENCVQYVLEGSIFSGGSVVQWMKDELRFFDSSAESEQHACQVNDTGGVYVVPAFTGMGAPYWDMYARGCIMGITRGTKSAHIIRAALESIAFQTHDLVDCMQKDTDIQLTELNVDGGASGNNFLMQFQSDILQIPVRRPEMKEITSLGIAQLAGLAIGLFKNLDDIRALKRNVTVLNPEMEEKKRETLLQGWKKAVSRCRDWVEH</sequence>
<dbReference type="Gene3D" id="3.30.420.40">
    <property type="match status" value="2"/>
</dbReference>
<evidence type="ECO:0000256" key="4">
    <source>
        <dbReference type="ARBA" id="ARBA00022741"/>
    </source>
</evidence>
<dbReference type="EC" id="2.7.1.30" evidence="9"/>
<feature type="binding site" evidence="9">
    <location>
        <position position="16"/>
    </location>
    <ligand>
        <name>ADP</name>
        <dbReference type="ChEBI" id="CHEBI:456216"/>
    </ligand>
</feature>
<feature type="binding site" evidence="9">
    <location>
        <position position="241"/>
    </location>
    <ligand>
        <name>sn-glycerol 3-phosphate</name>
        <dbReference type="ChEBI" id="CHEBI:57597"/>
    </ligand>
</feature>
<comment type="catalytic activity">
    <reaction evidence="8 9">
        <text>glycerol + ATP = sn-glycerol 3-phosphate + ADP + H(+)</text>
        <dbReference type="Rhea" id="RHEA:21644"/>
        <dbReference type="ChEBI" id="CHEBI:15378"/>
        <dbReference type="ChEBI" id="CHEBI:17754"/>
        <dbReference type="ChEBI" id="CHEBI:30616"/>
        <dbReference type="ChEBI" id="CHEBI:57597"/>
        <dbReference type="ChEBI" id="CHEBI:456216"/>
        <dbReference type="EC" id="2.7.1.30"/>
    </reaction>
</comment>
<reference evidence="13 14" key="1">
    <citation type="submission" date="2020-08" db="EMBL/GenBank/DDBJ databases">
        <title>Genomic Encyclopedia of Type Strains, Phase IV (KMG-IV): sequencing the most valuable type-strain genomes for metagenomic binning, comparative biology and taxonomic classification.</title>
        <authorList>
            <person name="Goeker M."/>
        </authorList>
    </citation>
    <scope>NUCLEOTIDE SEQUENCE [LARGE SCALE GENOMIC DNA]</scope>
    <source>
        <strain evidence="13 14">DSM 103462</strain>
    </source>
</reference>
<evidence type="ECO:0000259" key="12">
    <source>
        <dbReference type="Pfam" id="PF02782"/>
    </source>
</evidence>
<dbReference type="HAMAP" id="MF_00186">
    <property type="entry name" value="Glycerol_kin"/>
    <property type="match status" value="1"/>
</dbReference>
<dbReference type="RefSeq" id="WP_184659087.1">
    <property type="nucleotide sequence ID" value="NZ_CP031518.1"/>
</dbReference>
<gene>
    <name evidence="9" type="primary">glpK</name>
    <name evidence="13" type="ORF">HNP76_001489</name>
</gene>
<feature type="binding site" evidence="9">
    <location>
        <position position="408"/>
    </location>
    <ligand>
        <name>ATP</name>
        <dbReference type="ChEBI" id="CHEBI:30616"/>
    </ligand>
</feature>
<dbReference type="GO" id="GO:0005524">
    <property type="term" value="F:ATP binding"/>
    <property type="evidence" value="ECO:0007669"/>
    <property type="project" value="UniProtKB-UniRule"/>
</dbReference>
<dbReference type="GO" id="GO:0006072">
    <property type="term" value="P:glycerol-3-phosphate metabolic process"/>
    <property type="evidence" value="ECO:0007669"/>
    <property type="project" value="InterPro"/>
</dbReference>
<comment type="function">
    <text evidence="9">Key enzyme in the regulation of glycerol uptake and metabolism. Catalyzes the phosphorylation of glycerol to yield sn-glycerol 3-phosphate.</text>
</comment>
<dbReference type="InterPro" id="IPR018484">
    <property type="entry name" value="FGGY_N"/>
</dbReference>
<feature type="binding site" evidence="9">
    <location>
        <position position="12"/>
    </location>
    <ligand>
        <name>ATP</name>
        <dbReference type="ChEBI" id="CHEBI:30616"/>
    </ligand>
</feature>
<evidence type="ECO:0000256" key="10">
    <source>
        <dbReference type="RuleBase" id="RU003733"/>
    </source>
</evidence>
<keyword evidence="5 9" id="KW-0418">Kinase</keyword>
<comment type="caution">
    <text evidence="13">The sequence shown here is derived from an EMBL/GenBank/DDBJ whole genome shotgun (WGS) entry which is preliminary data.</text>
</comment>
<feature type="binding site" evidence="9">
    <location>
        <position position="311"/>
    </location>
    <ligand>
        <name>ATP</name>
        <dbReference type="ChEBI" id="CHEBI:30616"/>
    </ligand>
</feature>
<evidence type="ECO:0000256" key="2">
    <source>
        <dbReference type="ARBA" id="ARBA00009156"/>
    </source>
</evidence>
<dbReference type="UniPathway" id="UPA00618">
    <property type="reaction ID" value="UER00672"/>
</dbReference>
<feature type="binding site" evidence="9">
    <location>
        <position position="134"/>
    </location>
    <ligand>
        <name>sn-glycerol 3-phosphate</name>
        <dbReference type="ChEBI" id="CHEBI:57597"/>
    </ligand>
</feature>
<evidence type="ECO:0000313" key="14">
    <source>
        <dbReference type="Proteomes" id="UP000518887"/>
    </source>
</evidence>
<evidence type="ECO:0000256" key="6">
    <source>
        <dbReference type="ARBA" id="ARBA00022798"/>
    </source>
</evidence>
<accession>A0A7W8G973</accession>
<dbReference type="Proteomes" id="UP000518887">
    <property type="component" value="Unassembled WGS sequence"/>
</dbReference>
<feature type="domain" description="Carbohydrate kinase FGGY C-terminal" evidence="12">
    <location>
        <begin position="258"/>
        <end position="447"/>
    </location>
</feature>
<evidence type="ECO:0000256" key="7">
    <source>
        <dbReference type="ARBA" id="ARBA00022840"/>
    </source>
</evidence>
<feature type="binding site" evidence="9">
    <location>
        <position position="263"/>
    </location>
    <ligand>
        <name>ADP</name>
        <dbReference type="ChEBI" id="CHEBI:456216"/>
    </ligand>
</feature>
<dbReference type="PROSITE" id="PS00933">
    <property type="entry name" value="FGGY_KINASES_1"/>
    <property type="match status" value="1"/>
</dbReference>
<dbReference type="InterPro" id="IPR018485">
    <property type="entry name" value="FGGY_C"/>
</dbReference>
<feature type="binding site" evidence="9">
    <location>
        <position position="14"/>
    </location>
    <ligand>
        <name>ATP</name>
        <dbReference type="ChEBI" id="CHEBI:30616"/>
    </ligand>
</feature>
<protein>
    <recommendedName>
        <fullName evidence="9">Glycerol kinase</fullName>
        <ecNumber evidence="9">2.7.1.30</ecNumber>
    </recommendedName>
    <alternativeName>
        <fullName evidence="9">ATP:glycerol 3-phosphotransferase</fullName>
    </alternativeName>
    <alternativeName>
        <fullName evidence="9">Glycerokinase</fullName>
        <shortName evidence="9">GK</shortName>
    </alternativeName>
</protein>
<dbReference type="CDD" id="cd07769">
    <property type="entry name" value="ASKHA_NBD_FGGY_GK"/>
    <property type="match status" value="1"/>
</dbReference>
<feature type="binding site" evidence="9">
    <location>
        <position position="12"/>
    </location>
    <ligand>
        <name>ADP</name>
        <dbReference type="ChEBI" id="CHEBI:456216"/>
    </ligand>
</feature>
<keyword evidence="4 9" id="KW-0547">Nucleotide-binding</keyword>
<dbReference type="PANTHER" id="PTHR10196">
    <property type="entry name" value="SUGAR KINASE"/>
    <property type="match status" value="1"/>
</dbReference>
<feature type="binding site" evidence="9">
    <location>
        <position position="82"/>
    </location>
    <ligand>
        <name>glycerol</name>
        <dbReference type="ChEBI" id="CHEBI:17754"/>
    </ligand>
</feature>
<dbReference type="GO" id="GO:0005829">
    <property type="term" value="C:cytosol"/>
    <property type="evidence" value="ECO:0007669"/>
    <property type="project" value="TreeGrafter"/>
</dbReference>
<feature type="binding site" evidence="9">
    <location>
        <position position="13"/>
    </location>
    <ligand>
        <name>ATP</name>
        <dbReference type="ChEBI" id="CHEBI:30616"/>
    </ligand>
</feature>
<feature type="binding site" evidence="9">
    <location>
        <position position="241"/>
    </location>
    <ligand>
        <name>glycerol</name>
        <dbReference type="ChEBI" id="CHEBI:17754"/>
    </ligand>
</feature>
<name>A0A7W8G973_9SPIR</name>
<dbReference type="NCBIfam" id="TIGR01311">
    <property type="entry name" value="glycerol_kin"/>
    <property type="match status" value="1"/>
</dbReference>
<keyword evidence="14" id="KW-1185">Reference proteome</keyword>
<proteinExistence type="inferred from homology"/>
<dbReference type="PANTHER" id="PTHR10196:SF69">
    <property type="entry name" value="GLYCEROL KINASE"/>
    <property type="match status" value="1"/>
</dbReference>
<feature type="binding site" evidence="9">
    <location>
        <position position="83"/>
    </location>
    <ligand>
        <name>glycerol</name>
        <dbReference type="ChEBI" id="CHEBI:17754"/>
    </ligand>
</feature>
<keyword evidence="3 9" id="KW-0808">Transferase</keyword>
<dbReference type="PROSITE" id="PS00445">
    <property type="entry name" value="FGGY_KINASES_2"/>
    <property type="match status" value="1"/>
</dbReference>
<feature type="domain" description="Carbohydrate kinase FGGY N-terminal" evidence="11">
    <location>
        <begin position="4"/>
        <end position="248"/>
    </location>
</feature>
<evidence type="ECO:0000256" key="8">
    <source>
        <dbReference type="ARBA" id="ARBA00052101"/>
    </source>
</evidence>
<feature type="binding site" evidence="9">
    <location>
        <position position="82"/>
    </location>
    <ligand>
        <name>sn-glycerol 3-phosphate</name>
        <dbReference type="ChEBI" id="CHEBI:57597"/>
    </ligand>
</feature>
<feature type="binding site" evidence="9">
    <location>
        <position position="12"/>
    </location>
    <ligand>
        <name>sn-glycerol 3-phosphate</name>
        <dbReference type="ChEBI" id="CHEBI:57597"/>
    </ligand>
</feature>
<evidence type="ECO:0000313" key="13">
    <source>
        <dbReference type="EMBL" id="MBB5226121.1"/>
    </source>
</evidence>
<evidence type="ECO:0000256" key="3">
    <source>
        <dbReference type="ARBA" id="ARBA00022679"/>
    </source>
</evidence>
<dbReference type="EMBL" id="JACHFQ010000004">
    <property type="protein sequence ID" value="MBB5226121.1"/>
    <property type="molecule type" value="Genomic_DNA"/>
</dbReference>
<dbReference type="Pfam" id="PF00370">
    <property type="entry name" value="FGGY_N"/>
    <property type="match status" value="1"/>
</dbReference>
<evidence type="ECO:0000256" key="9">
    <source>
        <dbReference type="HAMAP-Rule" id="MF_00186"/>
    </source>
</evidence>
<keyword evidence="6 9" id="KW-0319">Glycerol metabolism</keyword>
<dbReference type="FunFam" id="3.30.420.40:FF:000007">
    <property type="entry name" value="Glycerol kinase"/>
    <property type="match status" value="1"/>
</dbReference>